<protein>
    <submittedName>
        <fullName evidence="2">Uncharacterized protein</fullName>
    </submittedName>
</protein>
<reference evidence="2 3" key="1">
    <citation type="journal article" date="2016" name="PLoS Pathog.">
        <title>Biosynthesis of antibiotic leucinostatins in bio-control fungus Purpureocillium lilacinum and their inhibition on phytophthora revealed by genome mining.</title>
        <authorList>
            <person name="Wang G."/>
            <person name="Liu Z."/>
            <person name="Lin R."/>
            <person name="Li E."/>
            <person name="Mao Z."/>
            <person name="Ling J."/>
            <person name="Yang Y."/>
            <person name="Yin W.B."/>
            <person name="Xie B."/>
        </authorList>
    </citation>
    <scope>NUCLEOTIDE SEQUENCE [LARGE SCALE GENOMIC DNA]</scope>
    <source>
        <strain evidence="2">170</strain>
    </source>
</reference>
<comment type="caution">
    <text evidence="2">The sequence shown here is derived from an EMBL/GenBank/DDBJ whole genome shotgun (WGS) entry which is preliminary data.</text>
</comment>
<sequence>MPSIDVPPNVIRVTKGNRRMPCFTTHSNEERLSLEKLGREYKLANRVAHSRELHGHGLAALLKNVQGAVEASSSNLEILAREDNAILELSEKHKAEIQQQKDDWEETARKALNNPKS</sequence>
<dbReference type="EMBL" id="LSBJ02000003">
    <property type="protein sequence ID" value="OWT43201.1"/>
    <property type="molecule type" value="Genomic_DNA"/>
</dbReference>
<evidence type="ECO:0000313" key="3">
    <source>
        <dbReference type="Proteomes" id="UP000078397"/>
    </source>
</evidence>
<gene>
    <name evidence="2" type="ORF">VFPPC_17623</name>
</gene>
<feature type="region of interest" description="Disordered" evidence="1">
    <location>
        <begin position="95"/>
        <end position="117"/>
    </location>
</feature>
<dbReference type="KEGG" id="pchm:VFPPC_17623"/>
<proteinExistence type="predicted"/>
<dbReference type="Proteomes" id="UP000078397">
    <property type="component" value="Unassembled WGS sequence"/>
</dbReference>
<dbReference type="RefSeq" id="XP_022285646.1">
    <property type="nucleotide sequence ID" value="XM_022429316.1"/>
</dbReference>
<dbReference type="AlphaFoldDB" id="A0A219AR15"/>
<keyword evidence="3" id="KW-1185">Reference proteome</keyword>
<organism evidence="2 3">
    <name type="scientific">Pochonia chlamydosporia 170</name>
    <dbReference type="NCBI Taxonomy" id="1380566"/>
    <lineage>
        <taxon>Eukaryota</taxon>
        <taxon>Fungi</taxon>
        <taxon>Dikarya</taxon>
        <taxon>Ascomycota</taxon>
        <taxon>Pezizomycotina</taxon>
        <taxon>Sordariomycetes</taxon>
        <taxon>Hypocreomycetidae</taxon>
        <taxon>Hypocreales</taxon>
        <taxon>Clavicipitaceae</taxon>
        <taxon>Pochonia</taxon>
    </lineage>
</organism>
<name>A0A219AR15_METCM</name>
<dbReference type="GeneID" id="33936560"/>
<evidence type="ECO:0000256" key="1">
    <source>
        <dbReference type="SAM" id="MobiDB-lite"/>
    </source>
</evidence>
<accession>A0A219AR15</accession>
<evidence type="ECO:0000313" key="2">
    <source>
        <dbReference type="EMBL" id="OWT43201.1"/>
    </source>
</evidence>
<feature type="compositionally biased region" description="Basic and acidic residues" evidence="1">
    <location>
        <begin position="95"/>
        <end position="109"/>
    </location>
</feature>